<reference evidence="3" key="1">
    <citation type="submission" date="2018-05" db="EMBL/GenBank/DDBJ databases">
        <title>Draft genome of Mucuna pruriens seed.</title>
        <authorList>
            <person name="Nnadi N.E."/>
            <person name="Vos R."/>
            <person name="Hasami M.H."/>
            <person name="Devisetty U.K."/>
            <person name="Aguiy J.C."/>
        </authorList>
    </citation>
    <scope>NUCLEOTIDE SEQUENCE [LARGE SCALE GENOMIC DNA]</scope>
    <source>
        <strain evidence="3">JCA_2017</strain>
    </source>
</reference>
<evidence type="ECO:0000313" key="4">
    <source>
        <dbReference type="Proteomes" id="UP000257109"/>
    </source>
</evidence>
<keyword evidence="4" id="KW-1185">Reference proteome</keyword>
<name>A0A371E020_MUCPR</name>
<protein>
    <recommendedName>
        <fullName evidence="2">Integrase catalytic domain-containing protein</fullName>
    </recommendedName>
</protein>
<dbReference type="InterPro" id="IPR001584">
    <property type="entry name" value="Integrase_cat-core"/>
</dbReference>
<dbReference type="PROSITE" id="PS50994">
    <property type="entry name" value="INTEGRASE"/>
    <property type="match status" value="1"/>
</dbReference>
<evidence type="ECO:0000259" key="2">
    <source>
        <dbReference type="PROSITE" id="PS50994"/>
    </source>
</evidence>
<feature type="region of interest" description="Disordered" evidence="1">
    <location>
        <begin position="200"/>
        <end position="233"/>
    </location>
</feature>
<organism evidence="3 4">
    <name type="scientific">Mucuna pruriens</name>
    <name type="common">Velvet bean</name>
    <name type="synonym">Dolichos pruriens</name>
    <dbReference type="NCBI Taxonomy" id="157652"/>
    <lineage>
        <taxon>Eukaryota</taxon>
        <taxon>Viridiplantae</taxon>
        <taxon>Streptophyta</taxon>
        <taxon>Embryophyta</taxon>
        <taxon>Tracheophyta</taxon>
        <taxon>Spermatophyta</taxon>
        <taxon>Magnoliopsida</taxon>
        <taxon>eudicotyledons</taxon>
        <taxon>Gunneridae</taxon>
        <taxon>Pentapetalae</taxon>
        <taxon>rosids</taxon>
        <taxon>fabids</taxon>
        <taxon>Fabales</taxon>
        <taxon>Fabaceae</taxon>
        <taxon>Papilionoideae</taxon>
        <taxon>50 kb inversion clade</taxon>
        <taxon>NPAAA clade</taxon>
        <taxon>indigoferoid/millettioid clade</taxon>
        <taxon>Phaseoleae</taxon>
        <taxon>Mucuna</taxon>
    </lineage>
</organism>
<feature type="non-terminal residue" evidence="3">
    <location>
        <position position="1"/>
    </location>
</feature>
<proteinExistence type="predicted"/>
<accession>A0A371E020</accession>
<dbReference type="InterPro" id="IPR012337">
    <property type="entry name" value="RNaseH-like_sf"/>
</dbReference>
<dbReference type="PANTHER" id="PTHR48475:SF2">
    <property type="entry name" value="RIBONUCLEASE H"/>
    <property type="match status" value="1"/>
</dbReference>
<dbReference type="Proteomes" id="UP000257109">
    <property type="component" value="Unassembled WGS sequence"/>
</dbReference>
<dbReference type="AlphaFoldDB" id="A0A371E020"/>
<dbReference type="InterPro" id="IPR043502">
    <property type="entry name" value="DNA/RNA_pol_sf"/>
</dbReference>
<feature type="domain" description="Integrase catalytic" evidence="2">
    <location>
        <begin position="201"/>
        <end position="332"/>
    </location>
</feature>
<dbReference type="InterPro" id="IPR043128">
    <property type="entry name" value="Rev_trsase/Diguanyl_cyclase"/>
</dbReference>
<dbReference type="SUPFAM" id="SSF56672">
    <property type="entry name" value="DNA/RNA polymerases"/>
    <property type="match status" value="1"/>
</dbReference>
<evidence type="ECO:0000256" key="1">
    <source>
        <dbReference type="SAM" id="MobiDB-lite"/>
    </source>
</evidence>
<dbReference type="GO" id="GO:0015074">
    <property type="term" value="P:DNA integration"/>
    <property type="evidence" value="ECO:0007669"/>
    <property type="project" value="InterPro"/>
</dbReference>
<dbReference type="InterPro" id="IPR036397">
    <property type="entry name" value="RNaseH_sf"/>
</dbReference>
<dbReference type="Gene3D" id="3.30.420.10">
    <property type="entry name" value="Ribonuclease H-like superfamily/Ribonuclease H"/>
    <property type="match status" value="1"/>
</dbReference>
<dbReference type="EMBL" id="QJKJ01017794">
    <property type="protein sequence ID" value="RDX58137.1"/>
    <property type="molecule type" value="Genomic_DNA"/>
</dbReference>
<comment type="caution">
    <text evidence="3">The sequence shown here is derived from an EMBL/GenBank/DDBJ whole genome shotgun (WGS) entry which is preliminary data.</text>
</comment>
<dbReference type="GO" id="GO:0003676">
    <property type="term" value="F:nucleic acid binding"/>
    <property type="evidence" value="ECO:0007669"/>
    <property type="project" value="InterPro"/>
</dbReference>
<evidence type="ECO:0000313" key="3">
    <source>
        <dbReference type="EMBL" id="RDX58137.1"/>
    </source>
</evidence>
<dbReference type="Gene3D" id="3.30.70.270">
    <property type="match status" value="1"/>
</dbReference>
<gene>
    <name evidence="3" type="ORF">CR513_62570</name>
</gene>
<dbReference type="PANTHER" id="PTHR48475">
    <property type="entry name" value="RIBONUCLEASE H"/>
    <property type="match status" value="1"/>
</dbReference>
<dbReference type="OrthoDB" id="1938451at2759"/>
<dbReference type="SUPFAM" id="SSF53098">
    <property type="entry name" value="Ribonuclease H-like"/>
    <property type="match status" value="2"/>
</dbReference>
<sequence>MRSPRNVKEVQQLVGRITGLAHFLSRPTDMALPLLQCLRKNDSFQWTEECETAFQKLKMMLATPRSSQSRVKAIVRIELPIKQVLRKPYLAGRILGWIIELSEFDISYEKIGHIKAQVLAYFIIELILVGETNGAQKEWTLSVDGASNQKESGVVIILEGQDKASNNQAEYEAILTSMKLAKELGAEVLTAKTNQRRRGCLVRSPHSNLDGPNSRLPIEGHSSKQPSRSKKIEKRGFKVEAELVVTISTKRIKKFYWKKLIFYFNLSSIIVSDNDTQFADRWMAKFCYQLRIKQFFSSIENPQTNEQAESTNKVVQEVVHIKEYATKARATR</sequence>